<evidence type="ECO:0000313" key="7">
    <source>
        <dbReference type="Proteomes" id="UP000029981"/>
    </source>
</evidence>
<gene>
    <name evidence="6" type="ORF">Csa_7G426500</name>
</gene>
<dbReference type="Gramene" id="KGN45109">
    <property type="protein sequence ID" value="KGN45109"/>
    <property type="gene ID" value="Csa_7G426500"/>
</dbReference>
<organism evidence="6 7">
    <name type="scientific">Cucumis sativus</name>
    <name type="common">Cucumber</name>
    <dbReference type="NCBI Taxonomy" id="3659"/>
    <lineage>
        <taxon>Eukaryota</taxon>
        <taxon>Viridiplantae</taxon>
        <taxon>Streptophyta</taxon>
        <taxon>Embryophyta</taxon>
        <taxon>Tracheophyta</taxon>
        <taxon>Spermatophyta</taxon>
        <taxon>Magnoliopsida</taxon>
        <taxon>eudicotyledons</taxon>
        <taxon>Gunneridae</taxon>
        <taxon>Pentapetalae</taxon>
        <taxon>rosids</taxon>
        <taxon>fabids</taxon>
        <taxon>Cucurbitales</taxon>
        <taxon>Cucurbitaceae</taxon>
        <taxon>Benincaseae</taxon>
        <taxon>Cucumis</taxon>
    </lineage>
</organism>
<dbReference type="InterPro" id="IPR018506">
    <property type="entry name" value="Cyt_B5_heme-BS"/>
</dbReference>
<evidence type="ECO:0000256" key="3">
    <source>
        <dbReference type="ARBA" id="ARBA00023004"/>
    </source>
</evidence>
<evidence type="ECO:0000259" key="5">
    <source>
        <dbReference type="PROSITE" id="PS50255"/>
    </source>
</evidence>
<dbReference type="InterPro" id="IPR001199">
    <property type="entry name" value="Cyt_B5-like_heme/steroid-bd"/>
</dbReference>
<evidence type="ECO:0000256" key="2">
    <source>
        <dbReference type="ARBA" id="ARBA00022723"/>
    </source>
</evidence>
<comment type="similarity">
    <text evidence="4">Belongs to the cytochrome b5 family.</text>
</comment>
<reference evidence="6 7" key="3">
    <citation type="journal article" date="2010" name="BMC Genomics">
        <title>Transcriptome sequencing and comparative analysis of cucumber flowers with different sex types.</title>
        <authorList>
            <person name="Guo S."/>
            <person name="Zheng Y."/>
            <person name="Joung J.G."/>
            <person name="Liu S."/>
            <person name="Zhang Z."/>
            <person name="Crasta O.R."/>
            <person name="Sobral B.W."/>
            <person name="Xu Y."/>
            <person name="Huang S."/>
            <person name="Fei Z."/>
        </authorList>
    </citation>
    <scope>NUCLEOTIDE SEQUENCE [LARGE SCALE GENOMIC DNA]</scope>
    <source>
        <strain evidence="7">cv. 9930</strain>
    </source>
</reference>
<evidence type="ECO:0000313" key="6">
    <source>
        <dbReference type="EMBL" id="KGN45109.1"/>
    </source>
</evidence>
<dbReference type="Gene3D" id="3.10.120.10">
    <property type="entry name" value="Cytochrome b5-like heme/steroid binding domain"/>
    <property type="match status" value="1"/>
</dbReference>
<dbReference type="STRING" id="3659.A0A0A0K899"/>
<accession>A0A0A0K899</accession>
<reference evidence="6 7" key="4">
    <citation type="journal article" date="2011" name="BMC Genomics">
        <title>RNA-Seq improves annotation of protein-coding genes in the cucumber genome.</title>
        <authorList>
            <person name="Li Z."/>
            <person name="Zhang Z."/>
            <person name="Yan P."/>
            <person name="Huang S."/>
            <person name="Fei Z."/>
            <person name="Lin K."/>
        </authorList>
    </citation>
    <scope>NUCLEOTIDE SEQUENCE [LARGE SCALE GENOMIC DNA]</scope>
    <source>
        <strain evidence="7">cv. 9930</strain>
    </source>
</reference>
<dbReference type="GO" id="GO:0046872">
    <property type="term" value="F:metal ion binding"/>
    <property type="evidence" value="ECO:0007669"/>
    <property type="project" value="UniProtKB-UniRule"/>
</dbReference>
<reference evidence="6 7" key="1">
    <citation type="journal article" date="2009" name="Nat. Genet.">
        <title>The genome of the cucumber, Cucumis sativus L.</title>
        <authorList>
            <person name="Huang S."/>
            <person name="Li R."/>
            <person name="Zhang Z."/>
            <person name="Li L."/>
            <person name="Gu X."/>
            <person name="Fan W."/>
            <person name="Lucas W.J."/>
            <person name="Wang X."/>
            <person name="Xie B."/>
            <person name="Ni P."/>
            <person name="Ren Y."/>
            <person name="Zhu H."/>
            <person name="Li J."/>
            <person name="Lin K."/>
            <person name="Jin W."/>
            <person name="Fei Z."/>
            <person name="Li G."/>
            <person name="Staub J."/>
            <person name="Kilian A."/>
            <person name="van der Vossen E.A."/>
            <person name="Wu Y."/>
            <person name="Guo J."/>
            <person name="He J."/>
            <person name="Jia Z."/>
            <person name="Ren Y."/>
            <person name="Tian G."/>
            <person name="Lu Y."/>
            <person name="Ruan J."/>
            <person name="Qian W."/>
            <person name="Wang M."/>
            <person name="Huang Q."/>
            <person name="Li B."/>
            <person name="Xuan Z."/>
            <person name="Cao J."/>
            <person name="Asan"/>
            <person name="Wu Z."/>
            <person name="Zhang J."/>
            <person name="Cai Q."/>
            <person name="Bai Y."/>
            <person name="Zhao B."/>
            <person name="Han Y."/>
            <person name="Li Y."/>
            <person name="Li X."/>
            <person name="Wang S."/>
            <person name="Shi Q."/>
            <person name="Liu S."/>
            <person name="Cho W.K."/>
            <person name="Kim J.Y."/>
            <person name="Xu Y."/>
            <person name="Heller-Uszynska K."/>
            <person name="Miao H."/>
            <person name="Cheng Z."/>
            <person name="Zhang S."/>
            <person name="Wu J."/>
            <person name="Yang Y."/>
            <person name="Kang H."/>
            <person name="Li M."/>
            <person name="Liang H."/>
            <person name="Ren X."/>
            <person name="Shi Z."/>
            <person name="Wen M."/>
            <person name="Jian M."/>
            <person name="Yang H."/>
            <person name="Zhang G."/>
            <person name="Yang Z."/>
            <person name="Chen R."/>
            <person name="Liu S."/>
            <person name="Li J."/>
            <person name="Ma L."/>
            <person name="Liu H."/>
            <person name="Zhou Y."/>
            <person name="Zhao J."/>
            <person name="Fang X."/>
            <person name="Li G."/>
            <person name="Fang L."/>
            <person name="Li Y."/>
            <person name="Liu D."/>
            <person name="Zheng H."/>
            <person name="Zhang Y."/>
            <person name="Qin N."/>
            <person name="Li Z."/>
            <person name="Yang G."/>
            <person name="Yang S."/>
            <person name="Bolund L."/>
            <person name="Kristiansen K."/>
            <person name="Zheng H."/>
            <person name="Li S."/>
            <person name="Zhang X."/>
            <person name="Yang H."/>
            <person name="Wang J."/>
            <person name="Sun R."/>
            <person name="Zhang B."/>
            <person name="Jiang S."/>
            <person name="Wang J."/>
            <person name="Du Y."/>
            <person name="Li S."/>
        </authorList>
    </citation>
    <scope>NUCLEOTIDE SEQUENCE [LARGE SCALE GENOMIC DNA]</scope>
    <source>
        <strain evidence="7">cv. 9930</strain>
    </source>
</reference>
<evidence type="ECO:0000256" key="1">
    <source>
        <dbReference type="ARBA" id="ARBA00022617"/>
    </source>
</evidence>
<dbReference type="GO" id="GO:0020037">
    <property type="term" value="F:heme binding"/>
    <property type="evidence" value="ECO:0000318"/>
    <property type="project" value="GO_Central"/>
</dbReference>
<dbReference type="EMBL" id="CM002928">
    <property type="protein sequence ID" value="KGN45109.1"/>
    <property type="molecule type" value="Genomic_DNA"/>
</dbReference>
<dbReference type="PANTHER" id="PTHR46237">
    <property type="entry name" value="CYTOCHROME B5 REDUCTASE 4 FAMILY MEMBER"/>
    <property type="match status" value="1"/>
</dbReference>
<evidence type="ECO:0000256" key="4">
    <source>
        <dbReference type="RuleBase" id="RU362121"/>
    </source>
</evidence>
<name>A0A0A0K899_CUCSA</name>
<dbReference type="SMART" id="SM01117">
    <property type="entry name" value="Cyt-b5"/>
    <property type="match status" value="1"/>
</dbReference>
<dbReference type="eggNOG" id="KOG0536">
    <property type="taxonomic scope" value="Eukaryota"/>
</dbReference>
<dbReference type="PRINTS" id="PR00363">
    <property type="entry name" value="CYTOCHROMEB5"/>
</dbReference>
<dbReference type="OrthoDB" id="432299at2759"/>
<reference evidence="6 7" key="2">
    <citation type="journal article" date="2009" name="PLoS ONE">
        <title>An integrated genetic and cytogenetic map of the cucumber genome.</title>
        <authorList>
            <person name="Ren Y."/>
            <person name="Zhang Z."/>
            <person name="Liu J."/>
            <person name="Staub J.E."/>
            <person name="Han Y."/>
            <person name="Cheng Z."/>
            <person name="Li X."/>
            <person name="Lu J."/>
            <person name="Miao H."/>
            <person name="Kang H."/>
            <person name="Xie B."/>
            <person name="Gu X."/>
            <person name="Wang X."/>
            <person name="Du Y."/>
            <person name="Jin W."/>
            <person name="Huang S."/>
        </authorList>
    </citation>
    <scope>NUCLEOTIDE SEQUENCE [LARGE SCALE GENOMIC DNA]</scope>
    <source>
        <strain evidence="7">cv. 9930</strain>
    </source>
</reference>
<keyword evidence="3 4" id="KW-0408">Iron</keyword>
<dbReference type="PROSITE" id="PS50255">
    <property type="entry name" value="CYTOCHROME_B5_2"/>
    <property type="match status" value="1"/>
</dbReference>
<keyword evidence="7" id="KW-1185">Reference proteome</keyword>
<proteinExistence type="inferred from homology"/>
<keyword evidence="2 4" id="KW-0479">Metal-binding</keyword>
<dbReference type="Pfam" id="PF00173">
    <property type="entry name" value="Cyt-b5"/>
    <property type="match status" value="1"/>
</dbReference>
<dbReference type="FunFam" id="3.10.120.10:FF:000001">
    <property type="entry name" value="Cytochrome b5 reductase 4"/>
    <property type="match status" value="1"/>
</dbReference>
<dbReference type="PANTHER" id="PTHR46237:SF1">
    <property type="entry name" value="CYTOCHROME B5 REDUCTASE 4"/>
    <property type="match status" value="1"/>
</dbReference>
<dbReference type="OMA" id="NEDSMWT"/>
<dbReference type="GO" id="GO:0004128">
    <property type="term" value="F:cytochrome-b5 reductase activity, acting on NAD(P)H"/>
    <property type="evidence" value="ECO:0000318"/>
    <property type="project" value="GO_Central"/>
</dbReference>
<keyword evidence="1 4" id="KW-0349">Heme</keyword>
<feature type="domain" description="Cytochrome b5 heme-binding" evidence="5">
    <location>
        <begin position="235"/>
        <end position="311"/>
    </location>
</feature>
<dbReference type="InterPro" id="IPR036400">
    <property type="entry name" value="Cyt_B5-like_heme/steroid_sf"/>
</dbReference>
<dbReference type="KEGG" id="csv:101208776"/>
<dbReference type="InterPro" id="IPR051872">
    <property type="entry name" value="Cytochrome_b5/Flavoprotein_Rdt"/>
</dbReference>
<dbReference type="PROSITE" id="PS00191">
    <property type="entry name" value="CYTOCHROME_B5_1"/>
    <property type="match status" value="1"/>
</dbReference>
<sequence>MVRKKRIKERKANLTTAASSSIPYATFNHPYSAFAFYSQHCGTPIPAKSFLRHLTSAVSTTHSDSQNNFVKFHCWREVWLQFESKYTEMDSEDDFTFCQVGLPERNDKEAKDLASDIGHITLRDELANGTTSRTRVVWNDKLSNDITSRKQATVGSLDFNVLDMSYSKQSSTLSTEEVPKDAGKVVKNSGKQGIAVRKPAARKKVPFEKGYSQMDWLKLTQTHPDLAGLKGQSNKRLIPMSEVKEHRTEGSMWTVLKGHVYNISPYMKFHPGGADILMKAVGKDCTSLFNKYHAWVNAEFLLEKCLVGTLDDSH</sequence>
<protein>
    <recommendedName>
        <fullName evidence="5">Cytochrome b5 heme-binding domain-containing protein</fullName>
    </recommendedName>
</protein>
<dbReference type="AlphaFoldDB" id="A0A0A0K899"/>
<dbReference type="Proteomes" id="UP000029981">
    <property type="component" value="Chromosome 7"/>
</dbReference>
<dbReference type="GO" id="GO:0005737">
    <property type="term" value="C:cytoplasm"/>
    <property type="evidence" value="ECO:0000318"/>
    <property type="project" value="GO_Central"/>
</dbReference>
<dbReference type="SUPFAM" id="SSF55856">
    <property type="entry name" value="Cytochrome b5-like heme/steroid binding domain"/>
    <property type="match status" value="1"/>
</dbReference>